<feature type="chain" id="PRO_5046687895" evidence="2">
    <location>
        <begin position="31"/>
        <end position="120"/>
    </location>
</feature>
<evidence type="ECO:0000256" key="1">
    <source>
        <dbReference type="SAM" id="MobiDB-lite"/>
    </source>
</evidence>
<protein>
    <submittedName>
        <fullName evidence="3">Uncharacterized protein</fullName>
    </submittedName>
</protein>
<evidence type="ECO:0000313" key="4">
    <source>
        <dbReference type="Proteomes" id="UP000598032"/>
    </source>
</evidence>
<comment type="caution">
    <text evidence="3">The sequence shown here is derived from an EMBL/GenBank/DDBJ whole genome shotgun (WGS) entry which is preliminary data.</text>
</comment>
<dbReference type="EMBL" id="CAJHCP010000002">
    <property type="protein sequence ID" value="CAD6516292.1"/>
    <property type="molecule type" value="Genomic_DNA"/>
</dbReference>
<feature type="signal peptide" evidence="2">
    <location>
        <begin position="1"/>
        <end position="30"/>
    </location>
</feature>
<accession>A0ABN7HFR3</accession>
<reference evidence="3 4" key="1">
    <citation type="submission" date="2020-10" db="EMBL/GenBank/DDBJ databases">
        <authorList>
            <person name="Peeters C."/>
        </authorList>
    </citation>
    <scope>NUCLEOTIDE SEQUENCE [LARGE SCALE GENOMIC DNA]</scope>
    <source>
        <strain evidence="3 4">LMG 28140</strain>
    </source>
</reference>
<evidence type="ECO:0000313" key="3">
    <source>
        <dbReference type="EMBL" id="CAD6516292.1"/>
    </source>
</evidence>
<sequence length="120" mass="13079">MGSRKLSSRPFARTVAMAAEILLVAPMAQAQCVETPKACINTNSSGEWHCVANNENCPSGWKTDPGHSNCRGARRGCGGRDPTSYPPFKQPKPYEKCSLESGPDDWHRAHPEYLMASTAD</sequence>
<dbReference type="Proteomes" id="UP000598032">
    <property type="component" value="Unassembled WGS sequence"/>
</dbReference>
<keyword evidence="2" id="KW-0732">Signal</keyword>
<feature type="compositionally biased region" description="Basic and acidic residues" evidence="1">
    <location>
        <begin position="92"/>
        <end position="111"/>
    </location>
</feature>
<gene>
    <name evidence="3" type="ORF">LMG28140_00752</name>
</gene>
<evidence type="ECO:0000256" key="2">
    <source>
        <dbReference type="SAM" id="SignalP"/>
    </source>
</evidence>
<keyword evidence="4" id="KW-1185">Reference proteome</keyword>
<organism evidence="3 4">
    <name type="scientific">Paraburkholderia metrosideri</name>
    <dbReference type="NCBI Taxonomy" id="580937"/>
    <lineage>
        <taxon>Bacteria</taxon>
        <taxon>Pseudomonadati</taxon>
        <taxon>Pseudomonadota</taxon>
        <taxon>Betaproteobacteria</taxon>
        <taxon>Burkholderiales</taxon>
        <taxon>Burkholderiaceae</taxon>
        <taxon>Paraburkholderia</taxon>
    </lineage>
</organism>
<proteinExistence type="predicted"/>
<feature type="region of interest" description="Disordered" evidence="1">
    <location>
        <begin position="75"/>
        <end position="120"/>
    </location>
</feature>
<name>A0ABN7HFR3_9BURK</name>